<evidence type="ECO:0000256" key="8">
    <source>
        <dbReference type="SAM" id="MobiDB-lite"/>
    </source>
</evidence>
<keyword evidence="7" id="KW-0464">Manganese</keyword>
<keyword evidence="6" id="KW-0456">Lyase</keyword>
<evidence type="ECO:0000256" key="3">
    <source>
        <dbReference type="ARBA" id="ARBA00022723"/>
    </source>
</evidence>
<sequence>MELCVRMQFLLIGLLLQLGICSNKMQRYNPNTDFLLHEAGGITTAPKRDYVAEFPSLKPSTTTLQQSRTTQNLNSNSGTTLKPQSPKRDYVAPQFPSSKQTPANTHKTTSPQNITPNHNALGPTLKPPSSPKRDYVAPQFPTLEPIQDSNKKFTTNVKDLINFYDNINKDNNNNPRKPSYSSILQGSTAVTPSTPLATPLTQKTTPTTKKPMSFSSVVAGTSKHTTINPTQATPHVQKPTIPNSGINTQPTGRPVLPSSILNNNENTNQASGSNIASDSELQALSEELLRKDINNAAKYVTINYQGKTTSQSKEDNAPQPLLTIASEAWNIPTIQKFVPLLDNYERDTMINEYVTAQERIEENAFMDAIMSTTVIRHLMNFFKEKGYVTPDPRQQRDFLKQLWFGLYSRGKGKISSSGFEHVFVSELKNSEVSGLHNWIYFSKEETANRVNYLGYLKYVQINDKGVVIKFHFNQQGVDKPVDSMFIGTSPELEIALYTLCFVTRVGEDCRLKLGNKDVNILTHNFRYRTFELDMIRDGESIR</sequence>
<dbReference type="Proteomes" id="UP000691718">
    <property type="component" value="Unassembled WGS sequence"/>
</dbReference>
<feature type="compositionally biased region" description="Polar residues" evidence="8">
    <location>
        <begin position="95"/>
        <end position="118"/>
    </location>
</feature>
<evidence type="ECO:0000256" key="6">
    <source>
        <dbReference type="ARBA" id="ARBA00023239"/>
    </source>
</evidence>
<keyword evidence="5 7" id="KW-0694">RNA-binding</keyword>
<comment type="similarity">
    <text evidence="7">Belongs to the ENDOU family.</text>
</comment>
<organism evidence="10 11">
    <name type="scientific">Parnassius apollo</name>
    <name type="common">Apollo butterfly</name>
    <name type="synonym">Papilio apollo</name>
    <dbReference type="NCBI Taxonomy" id="110799"/>
    <lineage>
        <taxon>Eukaryota</taxon>
        <taxon>Metazoa</taxon>
        <taxon>Ecdysozoa</taxon>
        <taxon>Arthropoda</taxon>
        <taxon>Hexapoda</taxon>
        <taxon>Insecta</taxon>
        <taxon>Pterygota</taxon>
        <taxon>Neoptera</taxon>
        <taxon>Endopterygota</taxon>
        <taxon>Lepidoptera</taxon>
        <taxon>Glossata</taxon>
        <taxon>Ditrysia</taxon>
        <taxon>Papilionoidea</taxon>
        <taxon>Papilionidae</taxon>
        <taxon>Parnassiinae</taxon>
        <taxon>Parnassini</taxon>
        <taxon>Parnassius</taxon>
        <taxon>Parnassius</taxon>
    </lineage>
</organism>
<dbReference type="GO" id="GO:0004521">
    <property type="term" value="F:RNA endonuclease activity"/>
    <property type="evidence" value="ECO:0007669"/>
    <property type="project" value="UniProtKB-UniRule"/>
</dbReference>
<evidence type="ECO:0000313" key="10">
    <source>
        <dbReference type="EMBL" id="CAG4978465.1"/>
    </source>
</evidence>
<feature type="compositionally biased region" description="Low complexity" evidence="8">
    <location>
        <begin position="194"/>
        <end position="211"/>
    </location>
</feature>
<dbReference type="OrthoDB" id="430326at2759"/>
<feature type="signal peptide" evidence="7">
    <location>
        <begin position="1"/>
        <end position="21"/>
    </location>
</feature>
<comment type="caution">
    <text evidence="10">The sequence shown here is derived from an EMBL/GenBank/DDBJ whole genome shotgun (WGS) entry which is preliminary data.</text>
</comment>
<dbReference type="EMBL" id="CAJQZP010000693">
    <property type="protein sequence ID" value="CAG4978465.1"/>
    <property type="molecule type" value="Genomic_DNA"/>
</dbReference>
<evidence type="ECO:0000256" key="4">
    <source>
        <dbReference type="ARBA" id="ARBA00022759"/>
    </source>
</evidence>
<feature type="chain" id="PRO_5036516533" evidence="7">
    <location>
        <begin position="22"/>
        <end position="542"/>
    </location>
</feature>
<feature type="domain" description="EndoU" evidence="9">
    <location>
        <begin position="277"/>
        <end position="542"/>
    </location>
</feature>
<dbReference type="InterPro" id="IPR039787">
    <property type="entry name" value="ENDOU"/>
</dbReference>
<keyword evidence="7" id="KW-0378">Hydrolase</keyword>
<gene>
    <name evidence="10" type="ORF">PAPOLLO_LOCUS9659</name>
</gene>
<keyword evidence="2 7" id="KW-0540">Nuclease</keyword>
<dbReference type="AlphaFoldDB" id="A0A8S3WVE3"/>
<dbReference type="PANTHER" id="PTHR12439:SF42">
    <property type="entry name" value="ENDORIBONUCLEASE-RELATED"/>
    <property type="match status" value="1"/>
</dbReference>
<feature type="compositionally biased region" description="Polar residues" evidence="8">
    <location>
        <begin position="213"/>
        <end position="251"/>
    </location>
</feature>
<reference evidence="10" key="1">
    <citation type="submission" date="2021-04" db="EMBL/GenBank/DDBJ databases">
        <authorList>
            <person name="Tunstrom K."/>
        </authorList>
    </citation>
    <scope>NUCLEOTIDE SEQUENCE</scope>
</reference>
<keyword evidence="4 7" id="KW-0255">Endonuclease</keyword>
<evidence type="ECO:0000256" key="1">
    <source>
        <dbReference type="ARBA" id="ARBA00001936"/>
    </source>
</evidence>
<evidence type="ECO:0000256" key="5">
    <source>
        <dbReference type="ARBA" id="ARBA00022884"/>
    </source>
</evidence>
<keyword evidence="7" id="KW-0732">Signal</keyword>
<evidence type="ECO:0000256" key="2">
    <source>
        <dbReference type="ARBA" id="ARBA00022722"/>
    </source>
</evidence>
<evidence type="ECO:0000256" key="7">
    <source>
        <dbReference type="RuleBase" id="RU367085"/>
    </source>
</evidence>
<dbReference type="PROSITE" id="PS51959">
    <property type="entry name" value="ENDOU"/>
    <property type="match status" value="1"/>
</dbReference>
<feature type="compositionally biased region" description="Polar residues" evidence="8">
    <location>
        <begin position="175"/>
        <end position="193"/>
    </location>
</feature>
<comment type="cofactor">
    <cofactor evidence="1 7">
        <name>Mn(2+)</name>
        <dbReference type="ChEBI" id="CHEBI:29035"/>
    </cofactor>
</comment>
<dbReference type="GO" id="GO:0016829">
    <property type="term" value="F:lyase activity"/>
    <property type="evidence" value="ECO:0007669"/>
    <property type="project" value="UniProtKB-KW"/>
</dbReference>
<evidence type="ECO:0000313" key="11">
    <source>
        <dbReference type="Proteomes" id="UP000691718"/>
    </source>
</evidence>
<name>A0A8S3WVE3_PARAO</name>
<feature type="region of interest" description="Disordered" evidence="8">
    <location>
        <begin position="60"/>
        <end position="133"/>
    </location>
</feature>
<feature type="region of interest" description="Disordered" evidence="8">
    <location>
        <begin position="168"/>
        <end position="275"/>
    </location>
</feature>
<dbReference type="Pfam" id="PF09412">
    <property type="entry name" value="XendoU"/>
    <property type="match status" value="1"/>
</dbReference>
<protein>
    <submittedName>
        <fullName evidence="10">(apollo) hypothetical protein</fullName>
    </submittedName>
</protein>
<proteinExistence type="inferred from homology"/>
<dbReference type="GO" id="GO:0003723">
    <property type="term" value="F:RNA binding"/>
    <property type="evidence" value="ECO:0007669"/>
    <property type="project" value="UniProtKB-UniRule"/>
</dbReference>
<evidence type="ECO:0000259" key="9">
    <source>
        <dbReference type="PROSITE" id="PS51959"/>
    </source>
</evidence>
<keyword evidence="3 7" id="KW-0479">Metal-binding</keyword>
<feature type="compositionally biased region" description="Low complexity" evidence="8">
    <location>
        <begin position="60"/>
        <end position="74"/>
    </location>
</feature>
<dbReference type="InterPro" id="IPR018998">
    <property type="entry name" value="EndoU_C"/>
</dbReference>
<accession>A0A8S3WVE3</accession>
<feature type="compositionally biased region" description="Polar residues" evidence="8">
    <location>
        <begin position="259"/>
        <end position="275"/>
    </location>
</feature>
<comment type="subunit">
    <text evidence="7">Monomer.</text>
</comment>
<dbReference type="GO" id="GO:0016787">
    <property type="term" value="F:hydrolase activity"/>
    <property type="evidence" value="ECO:0007669"/>
    <property type="project" value="UniProtKB-KW"/>
</dbReference>
<dbReference type="CDD" id="cd21159">
    <property type="entry name" value="XendoU"/>
    <property type="match status" value="1"/>
</dbReference>
<dbReference type="GO" id="GO:0046872">
    <property type="term" value="F:metal ion binding"/>
    <property type="evidence" value="ECO:0007669"/>
    <property type="project" value="UniProtKB-UniRule"/>
</dbReference>
<keyword evidence="11" id="KW-1185">Reference proteome</keyword>
<dbReference type="PANTHER" id="PTHR12439">
    <property type="entry name" value="PLACENTAL PROTEIN 11-RELATED"/>
    <property type="match status" value="1"/>
</dbReference>